<evidence type="ECO:0000256" key="5">
    <source>
        <dbReference type="ARBA" id="ARBA00023163"/>
    </source>
</evidence>
<evidence type="ECO:0000256" key="3">
    <source>
        <dbReference type="ARBA" id="ARBA00023082"/>
    </source>
</evidence>
<protein>
    <submittedName>
        <fullName evidence="7">RNA polymerase sigma-70 factor, ECF subfamily</fullName>
    </submittedName>
</protein>
<proteinExistence type="inferred from homology"/>
<dbReference type="Proteomes" id="UP000198282">
    <property type="component" value="Unassembled WGS sequence"/>
</dbReference>
<keyword evidence="5" id="KW-0804">Transcription</keyword>
<dbReference type="CDD" id="cd06171">
    <property type="entry name" value="Sigma70_r4"/>
    <property type="match status" value="1"/>
</dbReference>
<dbReference type="AlphaFoldDB" id="A0A239P4I2"/>
<feature type="domain" description="RNA polymerase sigma factor 70 region 4 type 2" evidence="6">
    <location>
        <begin position="126"/>
        <end position="177"/>
    </location>
</feature>
<dbReference type="InterPro" id="IPR013325">
    <property type="entry name" value="RNA_pol_sigma_r2"/>
</dbReference>
<dbReference type="PANTHER" id="PTHR43133">
    <property type="entry name" value="RNA POLYMERASE ECF-TYPE SIGMA FACTO"/>
    <property type="match status" value="1"/>
</dbReference>
<evidence type="ECO:0000313" key="7">
    <source>
        <dbReference type="EMBL" id="SNT61940.1"/>
    </source>
</evidence>
<accession>A0A239P4I2</accession>
<comment type="similarity">
    <text evidence="1">Belongs to the sigma-70 factor family. ECF subfamily.</text>
</comment>
<keyword evidence="2" id="KW-0805">Transcription regulation</keyword>
<evidence type="ECO:0000256" key="1">
    <source>
        <dbReference type="ARBA" id="ARBA00010641"/>
    </source>
</evidence>
<dbReference type="Pfam" id="PF08281">
    <property type="entry name" value="Sigma70_r4_2"/>
    <property type="match status" value="1"/>
</dbReference>
<dbReference type="InterPro" id="IPR039425">
    <property type="entry name" value="RNA_pol_sigma-70-like"/>
</dbReference>
<gene>
    <name evidence="7" type="ORF">SAMN05216276_108624</name>
</gene>
<evidence type="ECO:0000259" key="6">
    <source>
        <dbReference type="Pfam" id="PF08281"/>
    </source>
</evidence>
<organism evidence="7 8">
    <name type="scientific">Streptosporangium subroseum</name>
    <dbReference type="NCBI Taxonomy" id="106412"/>
    <lineage>
        <taxon>Bacteria</taxon>
        <taxon>Bacillati</taxon>
        <taxon>Actinomycetota</taxon>
        <taxon>Actinomycetes</taxon>
        <taxon>Streptosporangiales</taxon>
        <taxon>Streptosporangiaceae</taxon>
        <taxon>Streptosporangium</taxon>
    </lineage>
</organism>
<dbReference type="InterPro" id="IPR013324">
    <property type="entry name" value="RNA_pol_sigma_r3/r4-like"/>
</dbReference>
<dbReference type="GO" id="GO:0006352">
    <property type="term" value="P:DNA-templated transcription initiation"/>
    <property type="evidence" value="ECO:0007669"/>
    <property type="project" value="InterPro"/>
</dbReference>
<dbReference type="InterPro" id="IPR013249">
    <property type="entry name" value="RNA_pol_sigma70_r4_t2"/>
</dbReference>
<dbReference type="Gene3D" id="1.10.10.10">
    <property type="entry name" value="Winged helix-like DNA-binding domain superfamily/Winged helix DNA-binding domain"/>
    <property type="match status" value="1"/>
</dbReference>
<dbReference type="GO" id="GO:0003677">
    <property type="term" value="F:DNA binding"/>
    <property type="evidence" value="ECO:0007669"/>
    <property type="project" value="UniProtKB-KW"/>
</dbReference>
<keyword evidence="4" id="KW-0238">DNA-binding</keyword>
<evidence type="ECO:0000256" key="2">
    <source>
        <dbReference type="ARBA" id="ARBA00023015"/>
    </source>
</evidence>
<dbReference type="PANTHER" id="PTHR43133:SF8">
    <property type="entry name" value="RNA POLYMERASE SIGMA FACTOR HI_1459-RELATED"/>
    <property type="match status" value="1"/>
</dbReference>
<evidence type="ECO:0000313" key="8">
    <source>
        <dbReference type="Proteomes" id="UP000198282"/>
    </source>
</evidence>
<reference evidence="7 8" key="1">
    <citation type="submission" date="2017-06" db="EMBL/GenBank/DDBJ databases">
        <authorList>
            <person name="Kim H.J."/>
            <person name="Triplett B.A."/>
        </authorList>
    </citation>
    <scope>NUCLEOTIDE SEQUENCE [LARGE SCALE GENOMIC DNA]</scope>
    <source>
        <strain evidence="7 8">CGMCC 4.2132</strain>
    </source>
</reference>
<dbReference type="GO" id="GO:0016987">
    <property type="term" value="F:sigma factor activity"/>
    <property type="evidence" value="ECO:0007669"/>
    <property type="project" value="UniProtKB-KW"/>
</dbReference>
<dbReference type="InterPro" id="IPR036388">
    <property type="entry name" value="WH-like_DNA-bd_sf"/>
</dbReference>
<dbReference type="SUPFAM" id="SSF88946">
    <property type="entry name" value="Sigma2 domain of RNA polymerase sigma factors"/>
    <property type="match status" value="1"/>
</dbReference>
<keyword evidence="3" id="KW-0731">Sigma factor</keyword>
<dbReference type="EMBL" id="FZOD01000086">
    <property type="protein sequence ID" value="SNT61940.1"/>
    <property type="molecule type" value="Genomic_DNA"/>
</dbReference>
<sequence length="189" mass="20864">MTDGRLTAVAPLPIRGPVFSAGEPGLIVESVDFADFYREERSALVGFVISHGASPPEASDAVQVAFAAVLPPRWETIRDPRAYLRVAALRAYYRSAPCAAAVVEEVPEPAGWSPPLDPVEVDEGARWVISALATLPWKQRQVMAWYIDGYSYAEIAKMLRIPVPAVRKNFSRARQALQDYYFGQQREAG</sequence>
<keyword evidence="8" id="KW-1185">Reference proteome</keyword>
<name>A0A239P4I2_9ACTN</name>
<evidence type="ECO:0000256" key="4">
    <source>
        <dbReference type="ARBA" id="ARBA00023125"/>
    </source>
</evidence>
<dbReference type="SUPFAM" id="SSF88659">
    <property type="entry name" value="Sigma3 and sigma4 domains of RNA polymerase sigma factors"/>
    <property type="match status" value="1"/>
</dbReference>